<feature type="transmembrane region" description="Helical" evidence="1">
    <location>
        <begin position="262"/>
        <end position="282"/>
    </location>
</feature>
<dbReference type="AlphaFoldDB" id="A0A8J3GQK9"/>
<evidence type="ECO:0000259" key="2">
    <source>
        <dbReference type="Pfam" id="PF25231"/>
    </source>
</evidence>
<sequence>MSDSGSTEAPIAAPSWRAPEVPIPVDVTPSELPRRRRLGWTPPPKRGLVPLRPIPFGAVLGAPFRLQRRAPRTTLGPALVISLATTTLAALLTWGLTVGPQAALDAAYYQDYLLAQNLLGTLGVIGGFVPLVLALTGNALLAGAVVVAASRAVLAERVSFRGLRWRLQGRTGRLVAWTVVVFLLTAGTLVLASLLPLTLAVSSSAGAGFAFAVGFLEAIAILLVGGYLAGRVGFTSHAIALEGLGVAGALARSWRLTRRAGWRLFGAQLLIWIVVGLAAAVLTQPISWALDLGVGLVFPTGATQAQGEIYAAARTVILTAVTAIVGAFGLVMQSVCAALLYLDQRMRVEGLDLALARYVDERQRGISVADPFPGGGAG</sequence>
<gene>
    <name evidence="3" type="ORF">GCM10011600_15970</name>
</gene>
<reference evidence="3" key="1">
    <citation type="journal article" date="2014" name="Int. J. Syst. Evol. Microbiol.">
        <title>Complete genome sequence of Corynebacterium casei LMG S-19264T (=DSM 44701T), isolated from a smear-ripened cheese.</title>
        <authorList>
            <consortium name="US DOE Joint Genome Institute (JGI-PGF)"/>
            <person name="Walter F."/>
            <person name="Albersmeier A."/>
            <person name="Kalinowski J."/>
            <person name="Ruckert C."/>
        </authorList>
    </citation>
    <scope>NUCLEOTIDE SEQUENCE</scope>
    <source>
        <strain evidence="3">CGMCC 1.16548</strain>
    </source>
</reference>
<protein>
    <recommendedName>
        <fullName evidence="2">DUF7847 domain-containing protein</fullName>
    </recommendedName>
</protein>
<feature type="transmembrane region" description="Helical" evidence="1">
    <location>
        <begin position="207"/>
        <end position="229"/>
    </location>
</feature>
<feature type="domain" description="DUF7847" evidence="2">
    <location>
        <begin position="88"/>
        <end position="332"/>
    </location>
</feature>
<comment type="caution">
    <text evidence="3">The sequence shown here is derived from an EMBL/GenBank/DDBJ whole genome shotgun (WGS) entry which is preliminary data.</text>
</comment>
<organism evidence="3 4">
    <name type="scientific">Pseudolysinimonas yzui</name>
    <dbReference type="NCBI Taxonomy" id="2708254"/>
    <lineage>
        <taxon>Bacteria</taxon>
        <taxon>Bacillati</taxon>
        <taxon>Actinomycetota</taxon>
        <taxon>Actinomycetes</taxon>
        <taxon>Micrococcales</taxon>
        <taxon>Microbacteriaceae</taxon>
        <taxon>Pseudolysinimonas</taxon>
    </lineage>
</organism>
<feature type="transmembrane region" description="Helical" evidence="1">
    <location>
        <begin position="316"/>
        <end position="342"/>
    </location>
</feature>
<keyword evidence="1" id="KW-0472">Membrane</keyword>
<dbReference type="RefSeq" id="WP_191282923.1">
    <property type="nucleotide sequence ID" value="NZ_BNAI01000002.1"/>
</dbReference>
<accession>A0A8J3GQK9</accession>
<dbReference type="EMBL" id="BNAI01000002">
    <property type="protein sequence ID" value="GHF15727.1"/>
    <property type="molecule type" value="Genomic_DNA"/>
</dbReference>
<feature type="transmembrane region" description="Helical" evidence="1">
    <location>
        <begin position="174"/>
        <end position="195"/>
    </location>
</feature>
<keyword evidence="1" id="KW-0812">Transmembrane</keyword>
<dbReference type="InterPro" id="IPR057169">
    <property type="entry name" value="DUF7847"/>
</dbReference>
<keyword evidence="1" id="KW-1133">Transmembrane helix</keyword>
<name>A0A8J3GQK9_9MICO</name>
<evidence type="ECO:0000313" key="4">
    <source>
        <dbReference type="Proteomes" id="UP000617531"/>
    </source>
</evidence>
<evidence type="ECO:0000313" key="3">
    <source>
        <dbReference type="EMBL" id="GHF15727.1"/>
    </source>
</evidence>
<dbReference type="Proteomes" id="UP000617531">
    <property type="component" value="Unassembled WGS sequence"/>
</dbReference>
<proteinExistence type="predicted"/>
<keyword evidence="4" id="KW-1185">Reference proteome</keyword>
<feature type="transmembrane region" description="Helical" evidence="1">
    <location>
        <begin position="75"/>
        <end position="96"/>
    </location>
</feature>
<evidence type="ECO:0000256" key="1">
    <source>
        <dbReference type="SAM" id="Phobius"/>
    </source>
</evidence>
<reference evidence="3" key="2">
    <citation type="submission" date="2020-09" db="EMBL/GenBank/DDBJ databases">
        <authorList>
            <person name="Sun Q."/>
            <person name="Zhou Y."/>
        </authorList>
    </citation>
    <scope>NUCLEOTIDE SEQUENCE</scope>
    <source>
        <strain evidence="3">CGMCC 1.16548</strain>
    </source>
</reference>
<dbReference type="Pfam" id="PF25231">
    <property type="entry name" value="DUF7847"/>
    <property type="match status" value="1"/>
</dbReference>